<comment type="caution">
    <text evidence="2">The sequence shown here is derived from an EMBL/GenBank/DDBJ whole genome shotgun (WGS) entry which is preliminary data.</text>
</comment>
<dbReference type="RefSeq" id="WP_344616300.1">
    <property type="nucleotide sequence ID" value="NZ_BAAARV010000062.1"/>
</dbReference>
<sequence>MSTPTTTEHAVAELLREVTGEDAEWLAGIGPATRLDGDLFLDSIEVAALAGRLTDVFGVDFAGHVAGLELEALLTLSVADVASYVDASGGSA</sequence>
<organism evidence="2 3">
    <name type="scientific">Dactylosporangium salmoneum</name>
    <dbReference type="NCBI Taxonomy" id="53361"/>
    <lineage>
        <taxon>Bacteria</taxon>
        <taxon>Bacillati</taxon>
        <taxon>Actinomycetota</taxon>
        <taxon>Actinomycetes</taxon>
        <taxon>Micromonosporales</taxon>
        <taxon>Micromonosporaceae</taxon>
        <taxon>Dactylosporangium</taxon>
    </lineage>
</organism>
<reference evidence="2 3" key="1">
    <citation type="journal article" date="2019" name="Int. J. Syst. Evol. Microbiol.">
        <title>The Global Catalogue of Microorganisms (GCM) 10K type strain sequencing project: providing services to taxonomists for standard genome sequencing and annotation.</title>
        <authorList>
            <consortium name="The Broad Institute Genomics Platform"/>
            <consortium name="The Broad Institute Genome Sequencing Center for Infectious Disease"/>
            <person name="Wu L."/>
            <person name="Ma J."/>
        </authorList>
    </citation>
    <scope>NUCLEOTIDE SEQUENCE [LARGE SCALE GENOMIC DNA]</scope>
    <source>
        <strain evidence="2 3">JCM 3272</strain>
    </source>
</reference>
<evidence type="ECO:0000313" key="3">
    <source>
        <dbReference type="Proteomes" id="UP001501444"/>
    </source>
</evidence>
<evidence type="ECO:0000313" key="2">
    <source>
        <dbReference type="EMBL" id="GAA2365604.1"/>
    </source>
</evidence>
<dbReference type="EMBL" id="BAAARV010000062">
    <property type="protein sequence ID" value="GAA2365604.1"/>
    <property type="molecule type" value="Genomic_DNA"/>
</dbReference>
<keyword evidence="3" id="KW-1185">Reference proteome</keyword>
<name>A0ABN3H0E6_9ACTN</name>
<protein>
    <recommendedName>
        <fullName evidence="1">Carrier domain-containing protein</fullName>
    </recommendedName>
</protein>
<feature type="domain" description="Carrier" evidence="1">
    <location>
        <begin position="10"/>
        <end position="62"/>
    </location>
</feature>
<dbReference type="SUPFAM" id="SSF47336">
    <property type="entry name" value="ACP-like"/>
    <property type="match status" value="1"/>
</dbReference>
<accession>A0ABN3H0E6</accession>
<dbReference type="InterPro" id="IPR036736">
    <property type="entry name" value="ACP-like_sf"/>
</dbReference>
<dbReference type="Gene3D" id="1.10.1200.10">
    <property type="entry name" value="ACP-like"/>
    <property type="match status" value="1"/>
</dbReference>
<dbReference type="Pfam" id="PF00550">
    <property type="entry name" value="PP-binding"/>
    <property type="match status" value="1"/>
</dbReference>
<dbReference type="Proteomes" id="UP001501444">
    <property type="component" value="Unassembled WGS sequence"/>
</dbReference>
<proteinExistence type="predicted"/>
<gene>
    <name evidence="2" type="ORF">GCM10010170_064140</name>
</gene>
<dbReference type="InterPro" id="IPR009081">
    <property type="entry name" value="PP-bd_ACP"/>
</dbReference>
<evidence type="ECO:0000259" key="1">
    <source>
        <dbReference type="Pfam" id="PF00550"/>
    </source>
</evidence>